<comment type="caution">
    <text evidence="3">The sequence shown here is derived from an EMBL/GenBank/DDBJ whole genome shotgun (WGS) entry which is preliminary data.</text>
</comment>
<evidence type="ECO:0000259" key="2">
    <source>
        <dbReference type="Pfam" id="PF04909"/>
    </source>
</evidence>
<dbReference type="Gene3D" id="3.20.20.140">
    <property type="entry name" value="Metal-dependent hydrolases"/>
    <property type="match status" value="1"/>
</dbReference>
<keyword evidence="1" id="KW-0456">Lyase</keyword>
<dbReference type="InterPro" id="IPR032466">
    <property type="entry name" value="Metal_Hydrolase"/>
</dbReference>
<dbReference type="PROSITE" id="PS51318">
    <property type="entry name" value="TAT"/>
    <property type="match status" value="1"/>
</dbReference>
<name>A0ABQ4TXI7_9HYPH</name>
<dbReference type="Pfam" id="PF04909">
    <property type="entry name" value="Amidohydro_2"/>
    <property type="match status" value="1"/>
</dbReference>
<evidence type="ECO:0000313" key="3">
    <source>
        <dbReference type="EMBL" id="GJE58310.1"/>
    </source>
</evidence>
<evidence type="ECO:0000313" key="4">
    <source>
        <dbReference type="Proteomes" id="UP001055057"/>
    </source>
</evidence>
<dbReference type="InterPro" id="IPR006680">
    <property type="entry name" value="Amidohydro-rel"/>
</dbReference>
<dbReference type="EMBL" id="BPRB01000026">
    <property type="protein sequence ID" value="GJE58310.1"/>
    <property type="molecule type" value="Genomic_DNA"/>
</dbReference>
<evidence type="ECO:0000256" key="1">
    <source>
        <dbReference type="ARBA" id="ARBA00023239"/>
    </source>
</evidence>
<dbReference type="PANTHER" id="PTHR21240:SF28">
    <property type="entry name" value="ISO-OROTATE DECARBOXYLASE (EUROFUNG)"/>
    <property type="match status" value="1"/>
</dbReference>
<gene>
    <name evidence="3" type="primary">ligJ</name>
    <name evidence="3" type="ORF">MPOCJGCO_0389</name>
</gene>
<dbReference type="InterPro" id="IPR032465">
    <property type="entry name" value="ACMSD"/>
</dbReference>
<dbReference type="SUPFAM" id="SSF51556">
    <property type="entry name" value="Metallo-dependent hydrolases"/>
    <property type="match status" value="1"/>
</dbReference>
<proteinExistence type="predicted"/>
<organism evidence="3 4">
    <name type="scientific">Methylobacterium trifolii</name>
    <dbReference type="NCBI Taxonomy" id="1003092"/>
    <lineage>
        <taxon>Bacteria</taxon>
        <taxon>Pseudomonadati</taxon>
        <taxon>Pseudomonadota</taxon>
        <taxon>Alphaproteobacteria</taxon>
        <taxon>Hyphomicrobiales</taxon>
        <taxon>Methylobacteriaceae</taxon>
        <taxon>Methylobacterium</taxon>
    </lineage>
</organism>
<reference evidence="3" key="2">
    <citation type="submission" date="2021-08" db="EMBL/GenBank/DDBJ databases">
        <authorList>
            <person name="Tani A."/>
            <person name="Ola A."/>
            <person name="Ogura Y."/>
            <person name="Katsura K."/>
            <person name="Hayashi T."/>
        </authorList>
    </citation>
    <scope>NUCLEOTIDE SEQUENCE</scope>
    <source>
        <strain evidence="3">DSM 23632</strain>
    </source>
</reference>
<feature type="domain" description="Amidohydrolase-related" evidence="2">
    <location>
        <begin position="56"/>
        <end position="382"/>
    </location>
</feature>
<dbReference type="PANTHER" id="PTHR21240">
    <property type="entry name" value="2-AMINO-3-CARBOXYLMUCONATE-6-SEMIALDEHYDE DECARBOXYLASE"/>
    <property type="match status" value="1"/>
</dbReference>
<sequence>MTITDPIAAGCECCRPRRGFLRALAGLGAAATLASRPGPAMAQAVPERPRYSGLVIDCHGHYTTEPPAMLAWRKRQIDAINDPAQSPSPSSLKVGDDEVRASVADRQIKLQTERGISLALFSPRAGGMGHHIGNARTSLDWSIVSNDMIHRVATLMPRNFVGVCQLPQTPGVSPKNCTAELERCVTELGFVGCNVNPDPSGGFWTDPPLSDRFWYPLWEKMVELDVPGMIHVSASANRNFQATGAHYMNGDTTAFMQFVTSDLFKDFPTLRLIIPHGGGAVPYHWGRYRGLAQDLKRPPLSELMRNVFFDTCVYHQAGIDLLLKVVPTDNVLFASEMVGAVNGIDPETGHAYDDTKRYVEAAAISDADRAKLYAGNATRIYPRLAARLASAGVTP</sequence>
<dbReference type="InterPro" id="IPR006311">
    <property type="entry name" value="TAT_signal"/>
</dbReference>
<reference evidence="3" key="1">
    <citation type="journal article" date="2021" name="Front. Microbiol.">
        <title>Comprehensive Comparative Genomics and Phenotyping of Methylobacterium Species.</title>
        <authorList>
            <person name="Alessa O."/>
            <person name="Ogura Y."/>
            <person name="Fujitani Y."/>
            <person name="Takami H."/>
            <person name="Hayashi T."/>
            <person name="Sahin N."/>
            <person name="Tani A."/>
        </authorList>
    </citation>
    <scope>NUCLEOTIDE SEQUENCE</scope>
    <source>
        <strain evidence="3">DSM 23632</strain>
    </source>
</reference>
<protein>
    <submittedName>
        <fullName evidence="3">2-keto-4-carboxy-3-hexenedioate hydratase</fullName>
    </submittedName>
</protein>
<dbReference type="Proteomes" id="UP001055057">
    <property type="component" value="Unassembled WGS sequence"/>
</dbReference>
<keyword evidence="4" id="KW-1185">Reference proteome</keyword>
<accession>A0ABQ4TXI7</accession>